<evidence type="ECO:0000256" key="13">
    <source>
        <dbReference type="PIRSR" id="PIRSR601501-1"/>
    </source>
</evidence>
<dbReference type="PANTHER" id="PTHR42958:SF2">
    <property type="entry name" value="UPTAKE HYDROGENASE LARGE SUBUNIT"/>
    <property type="match status" value="1"/>
</dbReference>
<keyword evidence="7 13" id="KW-0479">Metal-binding</keyword>
<comment type="caution">
    <text evidence="15">The sequence shown here is derived from an EMBL/GenBank/DDBJ whole genome shotgun (WGS) entry which is preliminary data.</text>
</comment>
<dbReference type="AlphaFoldDB" id="A0A7J0BMM5"/>
<dbReference type="GO" id="GO:0008901">
    <property type="term" value="F:ferredoxin hydrogenase activity"/>
    <property type="evidence" value="ECO:0007669"/>
    <property type="project" value="InterPro"/>
</dbReference>
<comment type="subcellular location">
    <subcellularLocation>
        <location evidence="2">Periplasm</location>
    </subcellularLocation>
</comment>
<keyword evidence="9 14" id="KW-0560">Oxidoreductase</keyword>
<feature type="binding site" evidence="13">
    <location>
        <position position="537"/>
    </location>
    <ligand>
        <name>Fe cation</name>
        <dbReference type="ChEBI" id="CHEBI:24875"/>
    </ligand>
</feature>
<comment type="subunit">
    <text evidence="4">Heterodimer of a large and a small subunit.</text>
</comment>
<keyword evidence="6 13" id="KW-0533">Nickel</keyword>
<dbReference type="Pfam" id="PF00374">
    <property type="entry name" value="NiFeSe_Hases"/>
    <property type="match status" value="1"/>
</dbReference>
<feature type="binding site" evidence="13">
    <location>
        <position position="540"/>
    </location>
    <ligand>
        <name>Mg(2+)</name>
        <dbReference type="ChEBI" id="CHEBI:18420"/>
    </ligand>
</feature>
<dbReference type="InterPro" id="IPR050867">
    <property type="entry name" value="NiFe/NiFeSe_hydrgnase_LSU"/>
</dbReference>
<evidence type="ECO:0000256" key="7">
    <source>
        <dbReference type="ARBA" id="ARBA00022723"/>
    </source>
</evidence>
<keyword evidence="8" id="KW-0574">Periplasm</keyword>
<dbReference type="Proteomes" id="UP000503840">
    <property type="component" value="Unassembled WGS sequence"/>
</dbReference>
<dbReference type="EMBL" id="BLVO01000016">
    <property type="protein sequence ID" value="GFM34936.1"/>
    <property type="molecule type" value="Genomic_DNA"/>
</dbReference>
<keyword evidence="16" id="KW-1185">Reference proteome</keyword>
<feature type="binding site" evidence="13">
    <location>
        <position position="50"/>
    </location>
    <ligand>
        <name>Mg(2+)</name>
        <dbReference type="ChEBI" id="CHEBI:18420"/>
    </ligand>
</feature>
<evidence type="ECO:0000256" key="9">
    <source>
        <dbReference type="ARBA" id="ARBA00023002"/>
    </source>
</evidence>
<dbReference type="InterPro" id="IPR029014">
    <property type="entry name" value="NiFe-Hase_large"/>
</dbReference>
<dbReference type="EC" id="1.12.2.1" evidence="5"/>
<evidence type="ECO:0000256" key="12">
    <source>
        <dbReference type="ARBA" id="ARBA00083852"/>
    </source>
</evidence>
<dbReference type="RefSeq" id="WP_174406583.1">
    <property type="nucleotide sequence ID" value="NZ_BLVO01000016.1"/>
</dbReference>
<proteinExistence type="inferred from homology"/>
<keyword evidence="13" id="KW-0460">Magnesium</keyword>
<dbReference type="GO" id="GO:0042597">
    <property type="term" value="C:periplasmic space"/>
    <property type="evidence" value="ECO:0007669"/>
    <property type="project" value="UniProtKB-SubCell"/>
</dbReference>
<accession>A0A7J0BMM5</accession>
<dbReference type="InterPro" id="IPR001501">
    <property type="entry name" value="Ni-dep_hyd_lsu"/>
</dbReference>
<feature type="binding site" evidence="13">
    <location>
        <position position="486"/>
    </location>
    <ligand>
        <name>Mg(2+)</name>
        <dbReference type="ChEBI" id="CHEBI:18420"/>
    </ligand>
</feature>
<evidence type="ECO:0000256" key="2">
    <source>
        <dbReference type="ARBA" id="ARBA00004418"/>
    </source>
</evidence>
<feature type="binding site" evidence="13">
    <location>
        <position position="69"/>
    </location>
    <ligand>
        <name>Ni(2+)</name>
        <dbReference type="ChEBI" id="CHEBI:49786"/>
    </ligand>
</feature>
<dbReference type="GO" id="GO:0016151">
    <property type="term" value="F:nickel cation binding"/>
    <property type="evidence" value="ECO:0007669"/>
    <property type="project" value="InterPro"/>
</dbReference>
<dbReference type="FunFam" id="1.10.645.10:FF:000002">
    <property type="entry name" value="Hydrogenase 2 large subunit"/>
    <property type="match status" value="1"/>
</dbReference>
<comment type="catalytic activity">
    <reaction evidence="10">
        <text>2 Fe(III)-[cytochrome c3] + H2 = 2 Fe(II)-[cytochrome c3] + 2 H(+)</text>
        <dbReference type="Rhea" id="RHEA:20625"/>
        <dbReference type="Rhea" id="RHEA-COMP:11576"/>
        <dbReference type="Rhea" id="RHEA-COMP:11577"/>
        <dbReference type="ChEBI" id="CHEBI:15378"/>
        <dbReference type="ChEBI" id="CHEBI:18276"/>
        <dbReference type="ChEBI" id="CHEBI:29033"/>
        <dbReference type="ChEBI" id="CHEBI:29034"/>
        <dbReference type="EC" id="1.12.2.1"/>
    </reaction>
</comment>
<dbReference type="PROSITE" id="PS00507">
    <property type="entry name" value="NI_HGENASE_L_1"/>
    <property type="match status" value="1"/>
</dbReference>
<organism evidence="15 16">
    <name type="scientific">Desulfovibrio subterraneus</name>
    <dbReference type="NCBI Taxonomy" id="2718620"/>
    <lineage>
        <taxon>Bacteria</taxon>
        <taxon>Pseudomonadati</taxon>
        <taxon>Thermodesulfobacteriota</taxon>
        <taxon>Desulfovibrionia</taxon>
        <taxon>Desulfovibrionales</taxon>
        <taxon>Desulfovibrionaceae</taxon>
        <taxon>Desulfovibrio</taxon>
    </lineage>
</organism>
<comment type="cofactor">
    <cofactor evidence="13">
        <name>Fe cation</name>
        <dbReference type="ChEBI" id="CHEBI:24875"/>
    </cofactor>
</comment>
<dbReference type="SUPFAM" id="SSF56762">
    <property type="entry name" value="HydB/Nqo4-like"/>
    <property type="match status" value="1"/>
</dbReference>
<evidence type="ECO:0000256" key="11">
    <source>
        <dbReference type="ARBA" id="ARBA00074020"/>
    </source>
</evidence>
<sequence length="555" mass="62066">MSTKTATESGKRLIIDPVTRIEGHLKIEVELEQDRVKNAWLSTQLFRGIEPILKGRPPEDAPLFTQRTCGVCTNTHALTSIRAIENAIDLTVPPLAQLIRHLILSALVVHDHLVHFYHLHGMDWIDFAAATTADPAAAGKIVGQTSARGDNPADLYIVQKRLKDFVASGQLGFLENAYFLGGNAAYRMSPEENLIMAAHYFEGLRVQLELGRAMALFAGKNPHAQSLVVGGVTCYDSLKPDVIAHFRQIWEKSMEFAENAMLPDVKLMAKRFPEALAYGRTTNFFAFPDFHDPEKGNDPYFRSGVLWGNDLTKHDEMDIGLIDEHVAHSWYVGNEARKPYEGATEPNYTNYEDKEKYSWAKAPRYKGEAMETGPLARRALAYARKEKETRELLDSVFKETGMKPDQLFSTMGRTVCRVVETNLLLARMEGWINDTEARIKAGDDTIYKKWTMPDAAVKGVGLCCVTRGGLSHWINIKDGKIENYQMVVPSTWNLGPRCANGKLSAGEQSLIGCPCPDPERPVEILRTIHSFDPCIACAVHLVDARGRTMRTFTAR</sequence>
<comment type="cofactor">
    <cofactor evidence="1 13">
        <name>Ni(2+)</name>
        <dbReference type="ChEBI" id="CHEBI:49786"/>
    </cofactor>
</comment>
<protein>
    <recommendedName>
        <fullName evidence="11">Periplasmic [NiFe] hydrogenase large subunit</fullName>
        <ecNumber evidence="5">1.12.2.1</ecNumber>
    </recommendedName>
    <alternativeName>
        <fullName evidence="12">NiFe hydrogenlyase large chain</fullName>
    </alternativeName>
</protein>
<evidence type="ECO:0000256" key="3">
    <source>
        <dbReference type="ARBA" id="ARBA00009292"/>
    </source>
</evidence>
<dbReference type="InterPro" id="IPR018194">
    <property type="entry name" value="Ni-dep_hyd_lsu_Ni_BS"/>
</dbReference>
<evidence type="ECO:0000256" key="1">
    <source>
        <dbReference type="ARBA" id="ARBA00001967"/>
    </source>
</evidence>
<evidence type="ECO:0000313" key="15">
    <source>
        <dbReference type="EMBL" id="GFM34936.1"/>
    </source>
</evidence>
<evidence type="ECO:0000256" key="8">
    <source>
        <dbReference type="ARBA" id="ARBA00022764"/>
    </source>
</evidence>
<reference evidence="15 16" key="1">
    <citation type="submission" date="2020-05" db="EMBL/GenBank/DDBJ databases">
        <title>Draft genome sequence of Desulfovibrio sp. strain HN2T.</title>
        <authorList>
            <person name="Ueno A."/>
            <person name="Tamazawa S."/>
            <person name="Tamamura S."/>
            <person name="Murakami T."/>
            <person name="Kiyama T."/>
            <person name="Inomata H."/>
            <person name="Amano Y."/>
            <person name="Miyakawa K."/>
            <person name="Tamaki H."/>
            <person name="Naganuma T."/>
            <person name="Kaneko K."/>
        </authorList>
    </citation>
    <scope>NUCLEOTIDE SEQUENCE [LARGE SCALE GENOMIC DNA]</scope>
    <source>
        <strain evidence="15 16">HN2</strain>
    </source>
</reference>
<feature type="binding site" evidence="13">
    <location>
        <position position="72"/>
    </location>
    <ligand>
        <name>Ni(2+)</name>
        <dbReference type="ChEBI" id="CHEBI:49786"/>
    </ligand>
</feature>
<comment type="similarity">
    <text evidence="3 14">Belongs to the [NiFe]/[NiFeSe] hydrogenase large subunit family.</text>
</comment>
<evidence type="ECO:0000256" key="4">
    <source>
        <dbReference type="ARBA" id="ARBA00011771"/>
    </source>
</evidence>
<feature type="binding site" evidence="13">
    <location>
        <position position="72"/>
    </location>
    <ligand>
        <name>Fe cation</name>
        <dbReference type="ChEBI" id="CHEBI:24875"/>
    </ligand>
</feature>
<evidence type="ECO:0000256" key="14">
    <source>
        <dbReference type="RuleBase" id="RU003896"/>
    </source>
</evidence>
<dbReference type="Gene3D" id="1.10.645.10">
    <property type="entry name" value="Cytochrome-c3 Hydrogenase, chain B"/>
    <property type="match status" value="1"/>
</dbReference>
<feature type="binding site" evidence="13">
    <location>
        <position position="534"/>
    </location>
    <ligand>
        <name>Ni(2+)</name>
        <dbReference type="ChEBI" id="CHEBI:49786"/>
    </ligand>
</feature>
<gene>
    <name evidence="15" type="primary">hynA-2</name>
    <name evidence="15" type="ORF">DSM101010T_33010</name>
</gene>
<name>A0A7J0BMM5_9BACT</name>
<keyword evidence="13" id="KW-0408">Iron</keyword>
<evidence type="ECO:0000313" key="16">
    <source>
        <dbReference type="Proteomes" id="UP000503840"/>
    </source>
</evidence>
<evidence type="ECO:0000256" key="6">
    <source>
        <dbReference type="ARBA" id="ARBA00022596"/>
    </source>
</evidence>
<dbReference type="GO" id="GO:0047806">
    <property type="term" value="F:cytochrome-c3 hydrogenase activity"/>
    <property type="evidence" value="ECO:0007669"/>
    <property type="project" value="UniProtKB-EC"/>
</dbReference>
<evidence type="ECO:0000256" key="10">
    <source>
        <dbReference type="ARBA" id="ARBA00029307"/>
    </source>
</evidence>
<evidence type="ECO:0000256" key="5">
    <source>
        <dbReference type="ARBA" id="ARBA00012159"/>
    </source>
</evidence>
<dbReference type="PROSITE" id="PS00508">
    <property type="entry name" value="NI_HGENASE_L_2"/>
    <property type="match status" value="1"/>
</dbReference>
<dbReference type="PANTHER" id="PTHR42958">
    <property type="entry name" value="HYDROGENASE-2 LARGE CHAIN"/>
    <property type="match status" value="1"/>
</dbReference>